<keyword evidence="5 9" id="KW-0297">G-protein coupled receptor</keyword>
<dbReference type="GO" id="GO:0004930">
    <property type="term" value="F:G protein-coupled receptor activity"/>
    <property type="evidence" value="ECO:0007669"/>
    <property type="project" value="UniProtKB-KW"/>
</dbReference>
<dbReference type="PANTHER" id="PTHR24243:SF233">
    <property type="entry name" value="THYROTROPIN-RELEASING HORMONE RECEPTOR"/>
    <property type="match status" value="1"/>
</dbReference>
<evidence type="ECO:0000256" key="3">
    <source>
        <dbReference type="ARBA" id="ARBA00022692"/>
    </source>
</evidence>
<evidence type="ECO:0000256" key="7">
    <source>
        <dbReference type="ARBA" id="ARBA00023170"/>
    </source>
</evidence>
<dbReference type="InterPro" id="IPR017452">
    <property type="entry name" value="GPCR_Rhodpsn_7TM"/>
</dbReference>
<name>A0AAV6UI20_9ARAC</name>
<accession>A0AAV6UI20</accession>
<evidence type="ECO:0000256" key="1">
    <source>
        <dbReference type="ARBA" id="ARBA00004141"/>
    </source>
</evidence>
<protein>
    <recommendedName>
        <fullName evidence="11">G-protein coupled receptors family 1 profile domain-containing protein</fullName>
    </recommendedName>
</protein>
<sequence length="309" mass="34512">MYCKAVPYVQLTAAHGSILTILAISFERYYAICQPLKAGYTCTQMRALAIIGAVWLAAGLLTSPVLLTVHYQMVESLSDGAMVPACLQMVDQAWQKLYYLGIIALFFGVPFLVLLVVYCCIAKHLVLGGNRRALASSSEESQMRARKQVVFMLVAVVVSFFVCLLPFRIFTIYLILSTPDTIREMGMETYYGILYFSRLLLYMNSALNPILYNAISSKFRGSVARLLRCSGVRLLSRQITKGTTTTSSTATTGGSVKKEGFFHHHYHNHHQRSSVKREVTPVNSSQRQLRVSVNSHTMFGERGPKPEDV</sequence>
<evidence type="ECO:0000256" key="5">
    <source>
        <dbReference type="ARBA" id="ARBA00023040"/>
    </source>
</evidence>
<evidence type="ECO:0000256" key="4">
    <source>
        <dbReference type="ARBA" id="ARBA00022989"/>
    </source>
</evidence>
<evidence type="ECO:0000313" key="13">
    <source>
        <dbReference type="Proteomes" id="UP000827092"/>
    </source>
</evidence>
<keyword evidence="6 10" id="KW-0472">Membrane</keyword>
<feature type="transmembrane region" description="Helical" evidence="10">
    <location>
        <begin position="47"/>
        <end position="67"/>
    </location>
</feature>
<feature type="domain" description="G-protein coupled receptors family 1 profile" evidence="11">
    <location>
        <begin position="1"/>
        <end position="212"/>
    </location>
</feature>
<keyword evidence="13" id="KW-1185">Reference proteome</keyword>
<keyword evidence="3 9" id="KW-0812">Transmembrane</keyword>
<comment type="caution">
    <text evidence="12">The sequence shown here is derived from an EMBL/GenBank/DDBJ whole genome shotgun (WGS) entry which is preliminary data.</text>
</comment>
<evidence type="ECO:0000256" key="6">
    <source>
        <dbReference type="ARBA" id="ARBA00023136"/>
    </source>
</evidence>
<proteinExistence type="inferred from homology"/>
<evidence type="ECO:0000256" key="10">
    <source>
        <dbReference type="SAM" id="Phobius"/>
    </source>
</evidence>
<comment type="subcellular location">
    <subcellularLocation>
        <location evidence="1">Membrane</location>
        <topology evidence="1">Multi-pass membrane protein</topology>
    </subcellularLocation>
</comment>
<dbReference type="Gene3D" id="1.20.1070.10">
    <property type="entry name" value="Rhodopsin 7-helix transmembrane proteins"/>
    <property type="match status" value="1"/>
</dbReference>
<gene>
    <name evidence="12" type="ORF">JTE90_029316</name>
</gene>
<feature type="transmembrane region" description="Helical" evidence="10">
    <location>
        <begin position="6"/>
        <end position="26"/>
    </location>
</feature>
<keyword evidence="7 9" id="KW-0675">Receptor</keyword>
<comment type="similarity">
    <text evidence="2 9">Belongs to the G-protein coupled receptor 1 family.</text>
</comment>
<dbReference type="Proteomes" id="UP000827092">
    <property type="component" value="Unassembled WGS sequence"/>
</dbReference>
<dbReference type="PRINTS" id="PR00237">
    <property type="entry name" value="GPCRRHODOPSN"/>
</dbReference>
<feature type="transmembrane region" description="Helical" evidence="10">
    <location>
        <begin position="195"/>
        <end position="215"/>
    </location>
</feature>
<evidence type="ECO:0000259" key="11">
    <source>
        <dbReference type="PROSITE" id="PS50262"/>
    </source>
</evidence>
<evidence type="ECO:0000313" key="12">
    <source>
        <dbReference type="EMBL" id="KAG8183734.1"/>
    </source>
</evidence>
<organism evidence="12 13">
    <name type="scientific">Oedothorax gibbosus</name>
    <dbReference type="NCBI Taxonomy" id="931172"/>
    <lineage>
        <taxon>Eukaryota</taxon>
        <taxon>Metazoa</taxon>
        <taxon>Ecdysozoa</taxon>
        <taxon>Arthropoda</taxon>
        <taxon>Chelicerata</taxon>
        <taxon>Arachnida</taxon>
        <taxon>Araneae</taxon>
        <taxon>Araneomorphae</taxon>
        <taxon>Entelegynae</taxon>
        <taxon>Araneoidea</taxon>
        <taxon>Linyphiidae</taxon>
        <taxon>Erigoninae</taxon>
        <taxon>Oedothorax</taxon>
    </lineage>
</organism>
<dbReference type="PROSITE" id="PS50262">
    <property type="entry name" value="G_PROTEIN_RECEP_F1_2"/>
    <property type="match status" value="1"/>
</dbReference>
<keyword evidence="4 10" id="KW-1133">Transmembrane helix</keyword>
<feature type="transmembrane region" description="Helical" evidence="10">
    <location>
        <begin position="97"/>
        <end position="121"/>
    </location>
</feature>
<dbReference type="PANTHER" id="PTHR24243">
    <property type="entry name" value="G-PROTEIN COUPLED RECEPTOR"/>
    <property type="match status" value="1"/>
</dbReference>
<evidence type="ECO:0000256" key="8">
    <source>
        <dbReference type="ARBA" id="ARBA00023224"/>
    </source>
</evidence>
<keyword evidence="8 9" id="KW-0807">Transducer</keyword>
<dbReference type="SUPFAM" id="SSF81321">
    <property type="entry name" value="Family A G protein-coupled receptor-like"/>
    <property type="match status" value="1"/>
</dbReference>
<evidence type="ECO:0000256" key="9">
    <source>
        <dbReference type="RuleBase" id="RU000688"/>
    </source>
</evidence>
<evidence type="ECO:0000256" key="2">
    <source>
        <dbReference type="ARBA" id="ARBA00010663"/>
    </source>
</evidence>
<feature type="transmembrane region" description="Helical" evidence="10">
    <location>
        <begin position="149"/>
        <end position="175"/>
    </location>
</feature>
<dbReference type="GO" id="GO:0005886">
    <property type="term" value="C:plasma membrane"/>
    <property type="evidence" value="ECO:0007669"/>
    <property type="project" value="TreeGrafter"/>
</dbReference>
<dbReference type="EMBL" id="JAFNEN010000407">
    <property type="protein sequence ID" value="KAG8183734.1"/>
    <property type="molecule type" value="Genomic_DNA"/>
</dbReference>
<dbReference type="InterPro" id="IPR000276">
    <property type="entry name" value="GPCR_Rhodpsn"/>
</dbReference>
<reference evidence="12 13" key="1">
    <citation type="journal article" date="2022" name="Nat. Ecol. Evol.">
        <title>A masculinizing supergene underlies an exaggerated male reproductive morph in a spider.</title>
        <authorList>
            <person name="Hendrickx F."/>
            <person name="De Corte Z."/>
            <person name="Sonet G."/>
            <person name="Van Belleghem S.M."/>
            <person name="Kostlbacher S."/>
            <person name="Vangestel C."/>
        </authorList>
    </citation>
    <scope>NUCLEOTIDE SEQUENCE [LARGE SCALE GENOMIC DNA]</scope>
    <source>
        <strain evidence="12">W744_W776</strain>
    </source>
</reference>
<dbReference type="AlphaFoldDB" id="A0AAV6UI20"/>
<dbReference type="PROSITE" id="PS00237">
    <property type="entry name" value="G_PROTEIN_RECEP_F1_1"/>
    <property type="match status" value="1"/>
</dbReference>
<dbReference type="Pfam" id="PF00001">
    <property type="entry name" value="7tm_1"/>
    <property type="match status" value="1"/>
</dbReference>